<keyword evidence="5" id="KW-1185">Reference proteome</keyword>
<reference evidence="2 4" key="3">
    <citation type="journal article" date="2024" name="Syst. Appl. Microbiol.">
        <title>Helicobacter cappadocius sp. nov., from lizards: The first psychrotrophic Helicobacter species.</title>
        <authorList>
            <person name="Aydin F."/>
            <person name="Tarhane S."/>
            <person name="Karakaya E."/>
            <person name="Abay S."/>
            <person name="Kayman T."/>
            <person name="Guran O."/>
            <person name="Bozkurt E."/>
            <person name="Uzum N."/>
            <person name="Avci A."/>
            <person name="Olgun K."/>
            <person name="Jablonski D."/>
            <person name="Guran C."/>
            <person name="Burcin Saticioglu I."/>
        </authorList>
    </citation>
    <scope>NUCLEOTIDE SEQUENCE [LARGE SCALE GENOMIC DNA]</scope>
    <source>
        <strain evidence="2">Faydin-H75</strain>
        <strain evidence="4">faydin-H76</strain>
    </source>
</reference>
<comment type="caution">
    <text evidence="3">The sequence shown here is derived from an EMBL/GenBank/DDBJ whole genome shotgun (WGS) entry which is preliminary data.</text>
</comment>
<dbReference type="AlphaFoldDB" id="A0AA90PUG7"/>
<protein>
    <submittedName>
        <fullName evidence="3">Uncharacterized protein</fullName>
    </submittedName>
</protein>
<dbReference type="RefSeq" id="WP_305517737.1">
    <property type="nucleotide sequence ID" value="NZ_JAUPEV010000017.1"/>
</dbReference>
<organism evidence="3 4">
    <name type="scientific">Helicobacter cappadocius</name>
    <dbReference type="NCBI Taxonomy" id="3063998"/>
    <lineage>
        <taxon>Bacteria</taxon>
        <taxon>Pseudomonadati</taxon>
        <taxon>Campylobacterota</taxon>
        <taxon>Epsilonproteobacteria</taxon>
        <taxon>Campylobacterales</taxon>
        <taxon>Helicobacteraceae</taxon>
        <taxon>Helicobacter</taxon>
    </lineage>
</organism>
<evidence type="ECO:0000313" key="3">
    <source>
        <dbReference type="EMBL" id="MDP2539759.1"/>
    </source>
</evidence>
<dbReference type="EMBL" id="JAUPEV010000017">
    <property type="protein sequence ID" value="MDO7253898.1"/>
    <property type="molecule type" value="Genomic_DNA"/>
</dbReference>
<proteinExistence type="predicted"/>
<reference evidence="3 5" key="1">
    <citation type="submission" date="2023-07" db="EMBL/GenBank/DDBJ databases">
        <title>Unpublished Manusciprt.</title>
        <authorList>
            <person name="Aydin F."/>
            <person name="Tarhane S."/>
            <person name="Saticioglu I.B."/>
            <person name="Karakaya E."/>
            <person name="Abay S."/>
            <person name="Guran O."/>
            <person name="Bozkurt E."/>
            <person name="Uzum N."/>
            <person name="Olgun K."/>
            <person name="Jablonski D."/>
        </authorList>
    </citation>
    <scope>NUCLEOTIDE SEQUENCE</scope>
    <source>
        <strain evidence="5">faydin-H75</strain>
        <strain evidence="3">Faydin-H76</strain>
    </source>
</reference>
<name>A0AA90PUG7_9HELI</name>
<evidence type="ECO:0000313" key="5">
    <source>
        <dbReference type="Proteomes" id="UP001240777"/>
    </source>
</evidence>
<sequence>MTNIFNTKNENAKNKLEEEIKKQKEKQKELEKNPTEEPKNPLEKYKNIQTKDTLVKIDRYVFRVSQNIESISTTLNIGIKKIETIAHPIYQKIGGNEEIISFDARILITEISEYEGFKDLVKKAKPLKLAIISEPCKQILIQRLIESKKNWVLTQDRGVSYYCKELSIEGVIL</sequence>
<evidence type="ECO:0000313" key="2">
    <source>
        <dbReference type="EMBL" id="MDO7253898.1"/>
    </source>
</evidence>
<evidence type="ECO:0000256" key="1">
    <source>
        <dbReference type="SAM" id="MobiDB-lite"/>
    </source>
</evidence>
<evidence type="ECO:0000313" key="4">
    <source>
        <dbReference type="Proteomes" id="UP001177258"/>
    </source>
</evidence>
<dbReference type="Proteomes" id="UP001177258">
    <property type="component" value="Unassembled WGS sequence"/>
</dbReference>
<gene>
    <name evidence="2" type="ORF">Q5I04_08275</name>
    <name evidence="3" type="ORF">Q5I06_08230</name>
</gene>
<reference evidence="2" key="2">
    <citation type="submission" date="2023-07" db="EMBL/GenBank/DDBJ databases">
        <authorList>
            <person name="Aydin F."/>
            <person name="Tarhane S."/>
            <person name="Saticioglu I.B."/>
            <person name="Karakaya E."/>
            <person name="Abay S."/>
            <person name="Guran O."/>
            <person name="Bozkurt E."/>
            <person name="Uzum N."/>
            <person name="Olgun K."/>
            <person name="Jablonski D."/>
        </authorList>
    </citation>
    <scope>NUCLEOTIDE SEQUENCE</scope>
    <source>
        <strain evidence="2">Faydin-H75</strain>
    </source>
</reference>
<accession>A0AA90PUG7</accession>
<feature type="compositionally biased region" description="Basic and acidic residues" evidence="1">
    <location>
        <begin position="10"/>
        <end position="43"/>
    </location>
</feature>
<dbReference type="EMBL" id="JAUYZK010000015">
    <property type="protein sequence ID" value="MDP2539759.1"/>
    <property type="molecule type" value="Genomic_DNA"/>
</dbReference>
<feature type="region of interest" description="Disordered" evidence="1">
    <location>
        <begin position="1"/>
        <end position="43"/>
    </location>
</feature>
<dbReference type="Proteomes" id="UP001240777">
    <property type="component" value="Unassembled WGS sequence"/>
</dbReference>